<dbReference type="InterPro" id="IPR036390">
    <property type="entry name" value="WH_DNA-bd_sf"/>
</dbReference>
<dbReference type="PANTHER" id="PTHR10678">
    <property type="entry name" value="26S PROTEASOME NON-ATPASE REGULATORY SUBUNIT 11/COP9 SIGNALOSOME COMPLEX SUBUNIT 2"/>
    <property type="match status" value="1"/>
</dbReference>
<dbReference type="AlphaFoldDB" id="A0A0A9YDR1"/>
<dbReference type="InterPro" id="IPR050871">
    <property type="entry name" value="26S_Proteasome/COP9_Components"/>
</dbReference>
<feature type="domain" description="PCI" evidence="1">
    <location>
        <begin position="12"/>
        <end position="181"/>
    </location>
</feature>
<evidence type="ECO:0000313" key="3">
    <source>
        <dbReference type="EMBL" id="JAQ17191.1"/>
    </source>
</evidence>
<dbReference type="PROSITE" id="PS50250">
    <property type="entry name" value="PCI"/>
    <property type="match status" value="1"/>
</dbReference>
<protein>
    <submittedName>
        <fullName evidence="2">Putative 26S proteasome regulatory subunit rpn6</fullName>
    </submittedName>
</protein>
<dbReference type="SUPFAM" id="SSF46785">
    <property type="entry name" value="Winged helix' DNA-binding domain"/>
    <property type="match status" value="1"/>
</dbReference>
<sequence>MQAGILCLEERDYITGYSYFYEALDGFINTNSDEDASRALKYLTLAKIMAGSPESVRQLVSSKNVLKYYSRDMQAMQAAAGAYKERNLQQFEQVLQEYSQELQDDAIVYRHLGSIRDSLLEQNLLRILEPYSRVEISYIAKCIQLPVDYVEAKLSKLILDEHLHGMLDQNVGVVIMYDPVHKDTNFSTAISIVKALDGVVDKFNTKADTLSAM</sequence>
<evidence type="ECO:0000313" key="2">
    <source>
        <dbReference type="EMBL" id="JAG31212.1"/>
    </source>
</evidence>
<reference evidence="2" key="1">
    <citation type="journal article" date="2014" name="PLoS ONE">
        <title>Transcriptome-Based Identification of ABC Transporters in the Western Tarnished Plant Bug Lygus hesperus.</title>
        <authorList>
            <person name="Hull J.J."/>
            <person name="Chaney K."/>
            <person name="Geib S.M."/>
            <person name="Fabrick J.A."/>
            <person name="Brent C.S."/>
            <person name="Walsh D."/>
            <person name="Lavine L.C."/>
        </authorList>
    </citation>
    <scope>NUCLEOTIDE SEQUENCE</scope>
</reference>
<accession>A0A0A9YDR1</accession>
<proteinExistence type="predicted"/>
<reference evidence="3" key="3">
    <citation type="journal article" date="2016" name="Gigascience">
        <title>De novo construction of an expanded transcriptome assembly for the western tarnished plant bug, Lygus hesperus.</title>
        <authorList>
            <person name="Tassone E.E."/>
            <person name="Geib S.M."/>
            <person name="Hall B."/>
            <person name="Fabrick J.A."/>
            <person name="Brent C.S."/>
            <person name="Hull J.J."/>
        </authorList>
    </citation>
    <scope>NUCLEOTIDE SEQUENCE</scope>
</reference>
<dbReference type="GO" id="GO:0000502">
    <property type="term" value="C:proteasome complex"/>
    <property type="evidence" value="ECO:0007669"/>
    <property type="project" value="UniProtKB-KW"/>
</dbReference>
<keyword evidence="2" id="KW-0647">Proteasome</keyword>
<dbReference type="Gene3D" id="1.25.40.570">
    <property type="match status" value="1"/>
</dbReference>
<dbReference type="SMART" id="SM00088">
    <property type="entry name" value="PINT"/>
    <property type="match status" value="1"/>
</dbReference>
<reference evidence="2" key="2">
    <citation type="submission" date="2014-07" db="EMBL/GenBank/DDBJ databases">
        <authorList>
            <person name="Hull J."/>
        </authorList>
    </citation>
    <scope>NUCLEOTIDE SEQUENCE</scope>
</reference>
<dbReference type="EMBL" id="GDHC01001438">
    <property type="protein sequence ID" value="JAQ17191.1"/>
    <property type="molecule type" value="Transcribed_RNA"/>
</dbReference>
<evidence type="ECO:0000259" key="1">
    <source>
        <dbReference type="PROSITE" id="PS50250"/>
    </source>
</evidence>
<dbReference type="EMBL" id="GBHO01012392">
    <property type="protein sequence ID" value="JAG31212.1"/>
    <property type="molecule type" value="Transcribed_RNA"/>
</dbReference>
<dbReference type="InterPro" id="IPR000717">
    <property type="entry name" value="PCI_dom"/>
</dbReference>
<name>A0A0A9YDR1_LYGHE</name>
<gene>
    <name evidence="2" type="primary">rpn6</name>
    <name evidence="3" type="synonym">rpn6_0</name>
    <name evidence="2" type="ORF">CM83_100219</name>
    <name evidence="3" type="ORF">g.20159</name>
</gene>
<organism evidence="2">
    <name type="scientific">Lygus hesperus</name>
    <name type="common">Western plant bug</name>
    <dbReference type="NCBI Taxonomy" id="30085"/>
    <lineage>
        <taxon>Eukaryota</taxon>
        <taxon>Metazoa</taxon>
        <taxon>Ecdysozoa</taxon>
        <taxon>Arthropoda</taxon>
        <taxon>Hexapoda</taxon>
        <taxon>Insecta</taxon>
        <taxon>Pterygota</taxon>
        <taxon>Neoptera</taxon>
        <taxon>Paraneoptera</taxon>
        <taxon>Hemiptera</taxon>
        <taxon>Heteroptera</taxon>
        <taxon>Panheteroptera</taxon>
        <taxon>Cimicomorpha</taxon>
        <taxon>Miridae</taxon>
        <taxon>Mirini</taxon>
        <taxon>Lygus</taxon>
    </lineage>
</organism>
<dbReference type="Pfam" id="PF01399">
    <property type="entry name" value="PCI"/>
    <property type="match status" value="1"/>
</dbReference>